<evidence type="ECO:0008006" key="3">
    <source>
        <dbReference type="Google" id="ProtNLM"/>
    </source>
</evidence>
<keyword evidence="2" id="KW-1185">Reference proteome</keyword>
<gene>
    <name evidence="1" type="ORF">BG011_002136</name>
</gene>
<evidence type="ECO:0000313" key="1">
    <source>
        <dbReference type="EMBL" id="KAG0247048.1"/>
    </source>
</evidence>
<proteinExistence type="predicted"/>
<accession>A0A9P6PJ84</accession>
<protein>
    <recommendedName>
        <fullName evidence="3">F-box domain-containing protein</fullName>
    </recommendedName>
</protein>
<dbReference type="EMBL" id="JAAAJA010001647">
    <property type="protein sequence ID" value="KAG0247048.1"/>
    <property type="molecule type" value="Genomic_DNA"/>
</dbReference>
<feature type="non-terminal residue" evidence="1">
    <location>
        <position position="347"/>
    </location>
</feature>
<name>A0A9P6PJ84_9FUNG</name>
<dbReference type="InterPro" id="IPR032675">
    <property type="entry name" value="LRR_dom_sf"/>
</dbReference>
<dbReference type="Gene3D" id="3.80.10.10">
    <property type="entry name" value="Ribonuclease Inhibitor"/>
    <property type="match status" value="1"/>
</dbReference>
<comment type="caution">
    <text evidence="1">The sequence shown here is derived from an EMBL/GenBank/DDBJ whole genome shotgun (WGS) entry which is preliminary data.</text>
</comment>
<dbReference type="Proteomes" id="UP000726737">
    <property type="component" value="Unassembled WGS sequence"/>
</dbReference>
<dbReference type="InterPro" id="IPR036047">
    <property type="entry name" value="F-box-like_dom_sf"/>
</dbReference>
<dbReference type="SUPFAM" id="SSF81383">
    <property type="entry name" value="F-box domain"/>
    <property type="match status" value="1"/>
</dbReference>
<dbReference type="AlphaFoldDB" id="A0A9P6PJ84"/>
<reference evidence="1" key="1">
    <citation type="journal article" date="2020" name="Fungal Divers.">
        <title>Resolving the Mortierellaceae phylogeny through synthesis of multi-gene phylogenetics and phylogenomics.</title>
        <authorList>
            <person name="Vandepol N."/>
            <person name="Liber J."/>
            <person name="Desiro A."/>
            <person name="Na H."/>
            <person name="Kennedy M."/>
            <person name="Barry K."/>
            <person name="Grigoriev I.V."/>
            <person name="Miller A.N."/>
            <person name="O'Donnell K."/>
            <person name="Stajich J.E."/>
            <person name="Bonito G."/>
        </authorList>
    </citation>
    <scope>NUCLEOTIDE SEQUENCE</scope>
    <source>
        <strain evidence="1">KOD948</strain>
    </source>
</reference>
<dbReference type="OrthoDB" id="2437965at2759"/>
<evidence type="ECO:0000313" key="2">
    <source>
        <dbReference type="Proteomes" id="UP000726737"/>
    </source>
</evidence>
<sequence>MSFSKLTNLLDLTEIRTHIAQYLSVKDAISCVRVSKEWSKDFVHRIWHTVDFDVHVDFDNISTDIVMKHGDHIRSVKNIKKVSHIKSLSCDSVSRIFDLEIYIDWTSSLNALSSDLIFRNNTSLTSLVVQDPFEPPDALSQWYFSVNPLIPRAAAQSKLTRLNIGGVYLTRESFVLLLRECISLVTLEIWETKLDSGTAFGQYQHYGIKELRATPELVTGAASGLSTNSPLFTHFPNLEKWLTFVYQTDSVQDISDGVGQWWPKLREINTNYSEGAIVADLLANIYRPLTSITVHYSAVSSNFVHAVLLHQEALQNIATYTGDGDSDNEGDMGIGHLQEVNDHFRDS</sequence>
<organism evidence="1 2">
    <name type="scientific">Mortierella polycephala</name>
    <dbReference type="NCBI Taxonomy" id="41804"/>
    <lineage>
        <taxon>Eukaryota</taxon>
        <taxon>Fungi</taxon>
        <taxon>Fungi incertae sedis</taxon>
        <taxon>Mucoromycota</taxon>
        <taxon>Mortierellomycotina</taxon>
        <taxon>Mortierellomycetes</taxon>
        <taxon>Mortierellales</taxon>
        <taxon>Mortierellaceae</taxon>
        <taxon>Mortierella</taxon>
    </lineage>
</organism>